<name>A0A914XJR7_9BILA</name>
<evidence type="ECO:0000256" key="2">
    <source>
        <dbReference type="ARBA" id="ARBA00013846"/>
    </source>
</evidence>
<dbReference type="PANTHER" id="PTHR31716">
    <property type="entry name" value="PROTEIN FMC1 HOMOLOG"/>
    <property type="match status" value="1"/>
</dbReference>
<evidence type="ECO:0000313" key="5">
    <source>
        <dbReference type="WBParaSite" id="PSAMB.scaffold905size38858.g9596.t1"/>
    </source>
</evidence>
<organism evidence="4 5">
    <name type="scientific">Plectus sambesii</name>
    <dbReference type="NCBI Taxonomy" id="2011161"/>
    <lineage>
        <taxon>Eukaryota</taxon>
        <taxon>Metazoa</taxon>
        <taxon>Ecdysozoa</taxon>
        <taxon>Nematoda</taxon>
        <taxon>Chromadorea</taxon>
        <taxon>Plectida</taxon>
        <taxon>Plectina</taxon>
        <taxon>Plectoidea</taxon>
        <taxon>Plectidae</taxon>
        <taxon>Plectus</taxon>
    </lineage>
</organism>
<dbReference type="PANTHER" id="PTHR31716:SF1">
    <property type="entry name" value="PROTEIN FMC1 HOMOLOG"/>
    <property type="match status" value="1"/>
</dbReference>
<dbReference type="Proteomes" id="UP000887566">
    <property type="component" value="Unplaced"/>
</dbReference>
<dbReference type="AlphaFoldDB" id="A0A914XJR7"/>
<feature type="region of interest" description="Disordered" evidence="3">
    <location>
        <begin position="101"/>
        <end position="121"/>
    </location>
</feature>
<evidence type="ECO:0000313" key="4">
    <source>
        <dbReference type="Proteomes" id="UP000887566"/>
    </source>
</evidence>
<feature type="compositionally biased region" description="Basic and acidic residues" evidence="3">
    <location>
        <begin position="111"/>
        <end position="121"/>
    </location>
</feature>
<accession>A0A914XJR7</accession>
<proteinExistence type="inferred from homology"/>
<protein>
    <recommendedName>
        <fullName evidence="2">Protein FMC1 homolog</fullName>
    </recommendedName>
</protein>
<comment type="similarity">
    <text evidence="1">Belongs to the FMC1 family.</text>
</comment>
<evidence type="ECO:0000256" key="1">
    <source>
        <dbReference type="ARBA" id="ARBA00009058"/>
    </source>
</evidence>
<dbReference type="GO" id="GO:0005739">
    <property type="term" value="C:mitochondrion"/>
    <property type="evidence" value="ECO:0007669"/>
    <property type="project" value="TreeGrafter"/>
</dbReference>
<reference evidence="5" key="1">
    <citation type="submission" date="2022-11" db="UniProtKB">
        <authorList>
            <consortium name="WormBaseParasite"/>
        </authorList>
    </citation>
    <scope>IDENTIFICATION</scope>
</reference>
<dbReference type="WBParaSite" id="PSAMB.scaffold905size38858.g9596.t1">
    <property type="protein sequence ID" value="PSAMB.scaffold905size38858.g9596.t1"/>
    <property type="gene ID" value="PSAMB.scaffold905size38858.g9596"/>
</dbReference>
<dbReference type="InterPro" id="IPR037667">
    <property type="entry name" value="FMC1_homologue"/>
</dbReference>
<sequence>MPVVEKSVRAIPLIRSIVSELRKAGTTSTVRSTPYYKFCVGQLRGHQLTQKLFCKGPNEVEHIGETYSTYLRSTRLLQELQYQYKGGERDIEKTANLVGLTTTAKPKSTPKKVDGDEKKTE</sequence>
<keyword evidence="4" id="KW-1185">Reference proteome</keyword>
<evidence type="ECO:0000256" key="3">
    <source>
        <dbReference type="SAM" id="MobiDB-lite"/>
    </source>
</evidence>